<dbReference type="OrthoDB" id="445803at2759"/>
<dbReference type="EMBL" id="CP000581">
    <property type="protein sequence ID" value="ABO93806.1"/>
    <property type="molecule type" value="Genomic_DNA"/>
</dbReference>
<feature type="domain" description="Cupin type-2" evidence="1">
    <location>
        <begin position="71"/>
        <end position="148"/>
    </location>
</feature>
<dbReference type="Gramene" id="ABO93806">
    <property type="protein sequence ID" value="ABO93806"/>
    <property type="gene ID" value="OSTLU_92132"/>
</dbReference>
<keyword evidence="3" id="KW-1185">Reference proteome</keyword>
<dbReference type="SUPFAM" id="SSF51182">
    <property type="entry name" value="RmlC-like cupins"/>
    <property type="match status" value="1"/>
</dbReference>
<protein>
    <recommendedName>
        <fullName evidence="1">Cupin type-2 domain-containing protein</fullName>
    </recommendedName>
</protein>
<evidence type="ECO:0000259" key="1">
    <source>
        <dbReference type="Pfam" id="PF07883"/>
    </source>
</evidence>
<dbReference type="AlphaFoldDB" id="A4RR55"/>
<dbReference type="HOGENOM" id="CLU_1680843_0_0_1"/>
<dbReference type="KEGG" id="olu:OSTLU_92132"/>
<evidence type="ECO:0000313" key="3">
    <source>
        <dbReference type="Proteomes" id="UP000001568"/>
    </source>
</evidence>
<dbReference type="RefSeq" id="XP_001415514.1">
    <property type="nucleotide sequence ID" value="XM_001415477.1"/>
</dbReference>
<dbReference type="OMA" id="YEVFFVQ"/>
<dbReference type="Gene3D" id="2.60.120.10">
    <property type="entry name" value="Jelly Rolls"/>
    <property type="match status" value="1"/>
</dbReference>
<name>A4RR55_OSTLU</name>
<proteinExistence type="predicted"/>
<sequence>MATARDDGRFNPSPALARDVEASGARYPPVKVRAASLGTVKARALHHQATEEMVRDLLKYDEVPGITNMSHVALPPGTVIDRHVHPSKYEVFFVQSGRGAFKVWRRKASEAEEAREEIDLRPGVSVYVGPEEPHEIIPHGEDEPLMMLYFGVVAPEP</sequence>
<gene>
    <name evidence="2" type="ORF">OSTLU_92132</name>
</gene>
<dbReference type="GeneID" id="4999509"/>
<dbReference type="Proteomes" id="UP000001568">
    <property type="component" value="Chromosome 1"/>
</dbReference>
<dbReference type="InterPro" id="IPR011051">
    <property type="entry name" value="RmlC_Cupin_sf"/>
</dbReference>
<dbReference type="Pfam" id="PF07883">
    <property type="entry name" value="Cupin_2"/>
    <property type="match status" value="1"/>
</dbReference>
<dbReference type="eggNOG" id="ENOG502SFFV">
    <property type="taxonomic scope" value="Eukaryota"/>
</dbReference>
<dbReference type="CDD" id="cd02208">
    <property type="entry name" value="cupin_RmlC-like"/>
    <property type="match status" value="1"/>
</dbReference>
<evidence type="ECO:0000313" key="2">
    <source>
        <dbReference type="EMBL" id="ABO93806.1"/>
    </source>
</evidence>
<dbReference type="InterPro" id="IPR014710">
    <property type="entry name" value="RmlC-like_jellyroll"/>
</dbReference>
<reference evidence="2 3" key="1">
    <citation type="journal article" date="2007" name="Proc. Natl. Acad. Sci. U.S.A.">
        <title>The tiny eukaryote Ostreococcus provides genomic insights into the paradox of plankton speciation.</title>
        <authorList>
            <person name="Palenik B."/>
            <person name="Grimwood J."/>
            <person name="Aerts A."/>
            <person name="Rouze P."/>
            <person name="Salamov A."/>
            <person name="Putnam N."/>
            <person name="Dupont C."/>
            <person name="Jorgensen R."/>
            <person name="Derelle E."/>
            <person name="Rombauts S."/>
            <person name="Zhou K."/>
            <person name="Otillar R."/>
            <person name="Merchant S.S."/>
            <person name="Podell S."/>
            <person name="Gaasterland T."/>
            <person name="Napoli C."/>
            <person name="Gendler K."/>
            <person name="Manuell A."/>
            <person name="Tai V."/>
            <person name="Vallon O."/>
            <person name="Piganeau G."/>
            <person name="Jancek S."/>
            <person name="Heijde M."/>
            <person name="Jabbari K."/>
            <person name="Bowler C."/>
            <person name="Lohr M."/>
            <person name="Robbens S."/>
            <person name="Werner G."/>
            <person name="Dubchak I."/>
            <person name="Pazour G.J."/>
            <person name="Ren Q."/>
            <person name="Paulsen I."/>
            <person name="Delwiche C."/>
            <person name="Schmutz J."/>
            <person name="Rokhsar D."/>
            <person name="Van de Peer Y."/>
            <person name="Moreau H."/>
            <person name="Grigoriev I.V."/>
        </authorList>
    </citation>
    <scope>NUCLEOTIDE SEQUENCE [LARGE SCALE GENOMIC DNA]</scope>
    <source>
        <strain evidence="2 3">CCE9901</strain>
    </source>
</reference>
<accession>A4RR55</accession>
<dbReference type="InterPro" id="IPR013096">
    <property type="entry name" value="Cupin_2"/>
</dbReference>
<organism evidence="2 3">
    <name type="scientific">Ostreococcus lucimarinus (strain CCE9901)</name>
    <dbReference type="NCBI Taxonomy" id="436017"/>
    <lineage>
        <taxon>Eukaryota</taxon>
        <taxon>Viridiplantae</taxon>
        <taxon>Chlorophyta</taxon>
        <taxon>Mamiellophyceae</taxon>
        <taxon>Mamiellales</taxon>
        <taxon>Bathycoccaceae</taxon>
        <taxon>Ostreococcus</taxon>
    </lineage>
</organism>